<dbReference type="EMBL" id="CP034593">
    <property type="protein sequence ID" value="AZQ76241.1"/>
    <property type="molecule type" value="Genomic_DNA"/>
</dbReference>
<protein>
    <submittedName>
        <fullName evidence="7">ABC transporter ATP-binding protein</fullName>
    </submittedName>
</protein>
<dbReference type="InterPro" id="IPR017871">
    <property type="entry name" value="ABC_transporter-like_CS"/>
</dbReference>
<organism evidence="7 8">
    <name type="scientific">Flaviflexus ciconiae</name>
    <dbReference type="NCBI Taxonomy" id="2496867"/>
    <lineage>
        <taxon>Bacteria</taxon>
        <taxon>Bacillati</taxon>
        <taxon>Actinomycetota</taxon>
        <taxon>Actinomycetes</taxon>
        <taxon>Actinomycetales</taxon>
        <taxon>Actinomycetaceae</taxon>
        <taxon>Flaviflexus</taxon>
    </lineage>
</organism>
<dbReference type="InterPro" id="IPR027417">
    <property type="entry name" value="P-loop_NTPase"/>
</dbReference>
<dbReference type="GO" id="GO:0016887">
    <property type="term" value="F:ATP hydrolysis activity"/>
    <property type="evidence" value="ECO:0007669"/>
    <property type="project" value="InterPro"/>
</dbReference>
<dbReference type="PROSITE" id="PS00211">
    <property type="entry name" value="ABC_TRANSPORTER_1"/>
    <property type="match status" value="1"/>
</dbReference>
<evidence type="ECO:0000256" key="5">
    <source>
        <dbReference type="ARBA" id="ARBA00023251"/>
    </source>
</evidence>
<evidence type="ECO:0000313" key="8">
    <source>
        <dbReference type="Proteomes" id="UP000280344"/>
    </source>
</evidence>
<evidence type="ECO:0000256" key="3">
    <source>
        <dbReference type="ARBA" id="ARBA00022741"/>
    </source>
</evidence>
<dbReference type="InterPro" id="IPR003439">
    <property type="entry name" value="ABC_transporter-like_ATP-bd"/>
</dbReference>
<dbReference type="PANTHER" id="PTHR42711:SF17">
    <property type="entry name" value="ABC TRANSPORTER ATP-BINDING PROTEIN"/>
    <property type="match status" value="1"/>
</dbReference>
<dbReference type="Pfam" id="PF00005">
    <property type="entry name" value="ABC_tran"/>
    <property type="match status" value="1"/>
</dbReference>
<dbReference type="InterPro" id="IPR003593">
    <property type="entry name" value="AAA+_ATPase"/>
</dbReference>
<dbReference type="PANTHER" id="PTHR42711">
    <property type="entry name" value="ABC TRANSPORTER ATP-BINDING PROTEIN"/>
    <property type="match status" value="1"/>
</dbReference>
<dbReference type="PROSITE" id="PS50893">
    <property type="entry name" value="ABC_TRANSPORTER_2"/>
    <property type="match status" value="1"/>
</dbReference>
<name>A0A3Q9G680_9ACTO</name>
<dbReference type="GO" id="GO:0046677">
    <property type="term" value="P:response to antibiotic"/>
    <property type="evidence" value="ECO:0007669"/>
    <property type="project" value="UniProtKB-KW"/>
</dbReference>
<sequence length="309" mass="33287">MTSQRPLTDTTSAVHISSLTKHFKKGAVKAVNGIDLTIQSGEIVALLGPNGAGKTTTLDMVLGLTTPTSGNVLIGGLQPKDAIDKGMISAVLQTGGLLHDLKVGEVIDYVASNYRTPTLGREALERAGIAHLADRKISLCSGGEQQRVKFALSLLPNPKMLVLDEPTAGMDVSARRSFWENMQSEAREGRTVVFATHYLEEAQSFAQRVVLMSKGQIVADGPMSEIRHHTNIRLVSAHVESETAVRDELSRTLPDLQFTIHGGLLEAKTTESDNLARHLLSLDGVQDLEISAPSLEEAFVDLTEEGMAE</sequence>
<dbReference type="AlphaFoldDB" id="A0A3Q9G680"/>
<dbReference type="SUPFAM" id="SSF52540">
    <property type="entry name" value="P-loop containing nucleoside triphosphate hydrolases"/>
    <property type="match status" value="1"/>
</dbReference>
<dbReference type="KEGG" id="flh:EJ997_01705"/>
<dbReference type="GO" id="GO:0005886">
    <property type="term" value="C:plasma membrane"/>
    <property type="evidence" value="ECO:0007669"/>
    <property type="project" value="UniProtKB-SubCell"/>
</dbReference>
<dbReference type="RefSeq" id="WP_126703050.1">
    <property type="nucleotide sequence ID" value="NZ_CP034593.1"/>
</dbReference>
<evidence type="ECO:0000259" key="6">
    <source>
        <dbReference type="PROSITE" id="PS50893"/>
    </source>
</evidence>
<dbReference type="OrthoDB" id="9804819at2"/>
<proteinExistence type="predicted"/>
<dbReference type="InterPro" id="IPR050763">
    <property type="entry name" value="ABC_transporter_ATP-binding"/>
</dbReference>
<evidence type="ECO:0000313" key="7">
    <source>
        <dbReference type="EMBL" id="AZQ76241.1"/>
    </source>
</evidence>
<accession>A0A3Q9G680</accession>
<feature type="domain" description="ABC transporter" evidence="6">
    <location>
        <begin position="14"/>
        <end position="239"/>
    </location>
</feature>
<gene>
    <name evidence="7" type="ORF">EJ997_01705</name>
</gene>
<reference evidence="7 8" key="1">
    <citation type="submission" date="2018-12" db="EMBL/GenBank/DDBJ databases">
        <title>Complete genome sequence of Flaviflexus sp. H23T48.</title>
        <authorList>
            <person name="Bae J.-W."/>
            <person name="Lee J.-Y."/>
        </authorList>
    </citation>
    <scope>NUCLEOTIDE SEQUENCE [LARGE SCALE GENOMIC DNA]</scope>
    <source>
        <strain evidence="7 8">H23T48</strain>
    </source>
</reference>
<dbReference type="GO" id="GO:0005524">
    <property type="term" value="F:ATP binding"/>
    <property type="evidence" value="ECO:0007669"/>
    <property type="project" value="UniProtKB-KW"/>
</dbReference>
<evidence type="ECO:0000256" key="4">
    <source>
        <dbReference type="ARBA" id="ARBA00022840"/>
    </source>
</evidence>
<keyword evidence="5" id="KW-0046">Antibiotic resistance</keyword>
<keyword evidence="3" id="KW-0547">Nucleotide-binding</keyword>
<dbReference type="SMART" id="SM00382">
    <property type="entry name" value="AAA"/>
    <property type="match status" value="1"/>
</dbReference>
<evidence type="ECO:0000256" key="1">
    <source>
        <dbReference type="ARBA" id="ARBA00004202"/>
    </source>
</evidence>
<keyword evidence="2" id="KW-0813">Transport</keyword>
<comment type="subcellular location">
    <subcellularLocation>
        <location evidence="1">Cell membrane</location>
        <topology evidence="1">Peripheral membrane protein</topology>
    </subcellularLocation>
</comment>
<dbReference type="CDD" id="cd03230">
    <property type="entry name" value="ABC_DR_subfamily_A"/>
    <property type="match status" value="1"/>
</dbReference>
<keyword evidence="4 7" id="KW-0067">ATP-binding</keyword>
<dbReference type="Gene3D" id="3.40.50.300">
    <property type="entry name" value="P-loop containing nucleotide triphosphate hydrolases"/>
    <property type="match status" value="1"/>
</dbReference>
<dbReference type="Proteomes" id="UP000280344">
    <property type="component" value="Chromosome"/>
</dbReference>
<evidence type="ECO:0000256" key="2">
    <source>
        <dbReference type="ARBA" id="ARBA00022448"/>
    </source>
</evidence>
<keyword evidence="8" id="KW-1185">Reference proteome</keyword>